<feature type="compositionally biased region" description="Basic and acidic residues" evidence="1">
    <location>
        <begin position="444"/>
        <end position="453"/>
    </location>
</feature>
<feature type="region of interest" description="Disordered" evidence="1">
    <location>
        <begin position="1"/>
        <end position="86"/>
    </location>
</feature>
<gene>
    <name evidence="3" type="ORF">SAMN06296378_1604</name>
</gene>
<evidence type="ECO:0000313" key="4">
    <source>
        <dbReference type="Proteomes" id="UP000219440"/>
    </source>
</evidence>
<evidence type="ECO:0000256" key="2">
    <source>
        <dbReference type="SAM" id="Phobius"/>
    </source>
</evidence>
<feature type="compositionally biased region" description="Low complexity" evidence="1">
    <location>
        <begin position="63"/>
        <end position="86"/>
    </location>
</feature>
<dbReference type="EMBL" id="OCST01000003">
    <property type="protein sequence ID" value="SOE65711.1"/>
    <property type="molecule type" value="Genomic_DNA"/>
</dbReference>
<feature type="compositionally biased region" description="Polar residues" evidence="1">
    <location>
        <begin position="321"/>
        <end position="334"/>
    </location>
</feature>
<feature type="transmembrane region" description="Helical" evidence="2">
    <location>
        <begin position="594"/>
        <end position="619"/>
    </location>
</feature>
<sequence length="622" mass="63880">MTTFHESQPQSRRAARESERGESTEQAEFTNGQPDAPQAYSPDASPPAARNETRGNAETTDKGSAPRGRRAAASAGPPSAVTEQIAIGQNATTQIATTQIATTQIGTEQNATKQADAPGTVDSVVTTPGLESFPPTQAIAQADRPAYRVRDYSPEGRRSSAASAAPWLTAVPVPAPSEVSASAVDDALAVTPFSPPAASALAGARPQFFVPESALQDTIVPAAVAAMPEAVAVEQVDIPVAPVLAILEFAIPEYTMTRRELRALEAQQLEAQQLEAQQRGSQNPPRLPEFAPDGSLTGAAAAVFVETTFNDENDSEALIETTSDAEPKSSEGTNTPPPLVDPPAPAAPAGSIDEVAADDAAAVDEVPFTAPALTPFDSLFQVPSGAPRAAPSDLLPPFRDAPGAEGRPAPLIDPPLPAVAPAADESPALADAMAKFDALTREAADDARAESKNAGESVAAAGSHWTPPAGHWSAQDEVDEDAPGEGTISRTVGSGISTTNALVLPSIPDGADIRGPLTGAGEIMLTGSVDLPRNLSSNGQSDRFDGDNMDALYDLNDAEVISTDSSPVRAIRAVSTHASAHGVTHTQKPKGTRALTGLLIAASSLAVVVAGLLVAAFAFNVF</sequence>
<keyword evidence="2" id="KW-0472">Membrane</keyword>
<dbReference type="Proteomes" id="UP000219440">
    <property type="component" value="Unassembled WGS sequence"/>
</dbReference>
<keyword evidence="2" id="KW-1133">Transmembrane helix</keyword>
<feature type="region of interest" description="Disordered" evidence="1">
    <location>
        <begin position="384"/>
        <end position="416"/>
    </location>
</feature>
<name>A0A2C8ZLB5_9MICO</name>
<dbReference type="AlphaFoldDB" id="A0A2C8ZLB5"/>
<reference evidence="3 4" key="1">
    <citation type="submission" date="2017-09" db="EMBL/GenBank/DDBJ databases">
        <authorList>
            <person name="Ehlers B."/>
            <person name="Leendertz F.H."/>
        </authorList>
    </citation>
    <scope>NUCLEOTIDE SEQUENCE [LARGE SCALE GENOMIC DNA]</scope>
    <source>
        <strain evidence="3 4">CGMCC 1.05381</strain>
    </source>
</reference>
<organism evidence="3 4">
    <name type="scientific">Salinibacterium xinjiangense</name>
    <dbReference type="NCBI Taxonomy" id="386302"/>
    <lineage>
        <taxon>Bacteria</taxon>
        <taxon>Bacillati</taxon>
        <taxon>Actinomycetota</taxon>
        <taxon>Actinomycetes</taxon>
        <taxon>Micrococcales</taxon>
        <taxon>Microbacteriaceae</taxon>
        <taxon>Salinibacterium</taxon>
    </lineage>
</organism>
<keyword evidence="4" id="KW-1185">Reference proteome</keyword>
<feature type="compositionally biased region" description="Basic and acidic residues" evidence="1">
    <location>
        <begin position="51"/>
        <end position="61"/>
    </location>
</feature>
<evidence type="ECO:0000313" key="3">
    <source>
        <dbReference type="EMBL" id="SOE65711.1"/>
    </source>
</evidence>
<feature type="compositionally biased region" description="Polar residues" evidence="1">
    <location>
        <begin position="1"/>
        <end position="10"/>
    </location>
</feature>
<feature type="region of interest" description="Disordered" evidence="1">
    <location>
        <begin position="444"/>
        <end position="493"/>
    </location>
</feature>
<accession>A0A2C8ZLB5</accession>
<feature type="compositionally biased region" description="Pro residues" evidence="1">
    <location>
        <begin position="335"/>
        <end position="346"/>
    </location>
</feature>
<evidence type="ECO:0000256" key="1">
    <source>
        <dbReference type="SAM" id="MobiDB-lite"/>
    </source>
</evidence>
<keyword evidence="2" id="KW-0812">Transmembrane</keyword>
<feature type="region of interest" description="Disordered" evidence="1">
    <location>
        <begin position="321"/>
        <end position="350"/>
    </location>
</feature>
<proteinExistence type="predicted"/>
<feature type="compositionally biased region" description="Polar residues" evidence="1">
    <location>
        <begin position="24"/>
        <end position="33"/>
    </location>
</feature>
<feature type="compositionally biased region" description="Basic and acidic residues" evidence="1">
    <location>
        <begin position="14"/>
        <end position="23"/>
    </location>
</feature>
<feature type="region of interest" description="Disordered" evidence="1">
    <location>
        <begin position="273"/>
        <end position="293"/>
    </location>
</feature>
<dbReference type="OrthoDB" id="5125954at2"/>
<protein>
    <submittedName>
        <fullName evidence="3">Uncharacterized protein</fullName>
    </submittedName>
</protein>
<dbReference type="RefSeq" id="WP_097060705.1">
    <property type="nucleotide sequence ID" value="NZ_BMLC01000001.1"/>
</dbReference>